<dbReference type="RefSeq" id="WP_266339982.1">
    <property type="nucleotide sequence ID" value="NZ_JAPKNK010000008.1"/>
</dbReference>
<keyword evidence="2" id="KW-1185">Reference proteome</keyword>
<dbReference type="InterPro" id="IPR008792">
    <property type="entry name" value="PQQD"/>
</dbReference>
<dbReference type="Pfam" id="PF05402">
    <property type="entry name" value="PqqD"/>
    <property type="match status" value="1"/>
</dbReference>
<dbReference type="AlphaFoldDB" id="A0A9X3E5B6"/>
<reference evidence="1" key="1">
    <citation type="submission" date="2022-11" db="EMBL/GenBank/DDBJ databases">
        <title>Biodiversity and phylogenetic relationships of bacteria.</title>
        <authorList>
            <person name="Machado R.A.R."/>
            <person name="Bhat A."/>
            <person name="Loulou A."/>
            <person name="Kallel S."/>
        </authorList>
    </citation>
    <scope>NUCLEOTIDE SEQUENCE</scope>
    <source>
        <strain evidence="1">K-TC2</strain>
    </source>
</reference>
<sequence>MSRIEPSAVWALHENTSFQPLGDGEGGVLLDTVSGQLFTCNDTTAAFLSTVDGTRNFAGILTELETVFDVDADMLRDDMSDLANHLASEGLIVRVDK</sequence>
<name>A0A9X3E5B6_9HYPH</name>
<dbReference type="EMBL" id="JAPKNK010000008">
    <property type="protein sequence ID" value="MCX5571012.1"/>
    <property type="molecule type" value="Genomic_DNA"/>
</dbReference>
<comment type="caution">
    <text evidence="1">The sequence shown here is derived from an EMBL/GenBank/DDBJ whole genome shotgun (WGS) entry which is preliminary data.</text>
</comment>
<proteinExistence type="predicted"/>
<evidence type="ECO:0000313" key="1">
    <source>
        <dbReference type="EMBL" id="MCX5571012.1"/>
    </source>
</evidence>
<organism evidence="1 2">
    <name type="scientific">Kaistia nematophila</name>
    <dbReference type="NCBI Taxonomy" id="2994654"/>
    <lineage>
        <taxon>Bacteria</taxon>
        <taxon>Pseudomonadati</taxon>
        <taxon>Pseudomonadota</taxon>
        <taxon>Alphaproteobacteria</taxon>
        <taxon>Hyphomicrobiales</taxon>
        <taxon>Kaistiaceae</taxon>
        <taxon>Kaistia</taxon>
    </lineage>
</organism>
<accession>A0A9X3E5B6</accession>
<dbReference type="InterPro" id="IPR041881">
    <property type="entry name" value="PqqD_sf"/>
</dbReference>
<gene>
    <name evidence="1" type="ORF">OSH07_17535</name>
</gene>
<evidence type="ECO:0000313" key="2">
    <source>
        <dbReference type="Proteomes" id="UP001144805"/>
    </source>
</evidence>
<protein>
    <submittedName>
        <fullName evidence="1">PqqD family protein</fullName>
    </submittedName>
</protein>
<dbReference type="Gene3D" id="1.10.10.1150">
    <property type="entry name" value="Coenzyme PQQ synthesis protein D (PqqD)"/>
    <property type="match status" value="1"/>
</dbReference>
<dbReference type="Proteomes" id="UP001144805">
    <property type="component" value="Unassembled WGS sequence"/>
</dbReference>